<dbReference type="PANTHER" id="PTHR43744:SF12">
    <property type="entry name" value="ABC TRANSPORTER PERMEASE PROTEIN MG189-RELATED"/>
    <property type="match status" value="1"/>
</dbReference>
<dbReference type="GO" id="GO:0055085">
    <property type="term" value="P:transmembrane transport"/>
    <property type="evidence" value="ECO:0007669"/>
    <property type="project" value="InterPro"/>
</dbReference>
<keyword evidence="3" id="KW-1003">Cell membrane</keyword>
<keyword evidence="4 7" id="KW-0812">Transmembrane</keyword>
<dbReference type="Proteomes" id="UP000288322">
    <property type="component" value="Unassembled WGS sequence"/>
</dbReference>
<comment type="caution">
    <text evidence="9">The sequence shown here is derived from an EMBL/GenBank/DDBJ whole genome shotgun (WGS) entry which is preliminary data.</text>
</comment>
<feature type="transmembrane region" description="Helical" evidence="7">
    <location>
        <begin position="239"/>
        <end position="258"/>
    </location>
</feature>
<feature type="domain" description="ABC transmembrane type-1" evidence="8">
    <location>
        <begin position="69"/>
        <end position="258"/>
    </location>
</feature>
<dbReference type="SUPFAM" id="SSF161098">
    <property type="entry name" value="MetI-like"/>
    <property type="match status" value="1"/>
</dbReference>
<comment type="subcellular location">
    <subcellularLocation>
        <location evidence="1 7">Cell membrane</location>
        <topology evidence="1 7">Multi-pass membrane protein</topology>
    </subcellularLocation>
</comment>
<dbReference type="CDD" id="cd06261">
    <property type="entry name" value="TM_PBP2"/>
    <property type="match status" value="1"/>
</dbReference>
<evidence type="ECO:0000313" key="9">
    <source>
        <dbReference type="EMBL" id="RTZ87941.1"/>
    </source>
</evidence>
<dbReference type="InterPro" id="IPR000515">
    <property type="entry name" value="MetI-like"/>
</dbReference>
<dbReference type="AlphaFoldDB" id="A0A432GWK6"/>
<feature type="transmembrane region" description="Helical" evidence="7">
    <location>
        <begin position="12"/>
        <end position="30"/>
    </location>
</feature>
<dbReference type="Pfam" id="PF00528">
    <property type="entry name" value="BPD_transp_1"/>
    <property type="match status" value="1"/>
</dbReference>
<keyword evidence="5 7" id="KW-1133">Transmembrane helix</keyword>
<evidence type="ECO:0000256" key="4">
    <source>
        <dbReference type="ARBA" id="ARBA00022692"/>
    </source>
</evidence>
<evidence type="ECO:0000256" key="3">
    <source>
        <dbReference type="ARBA" id="ARBA00022475"/>
    </source>
</evidence>
<dbReference type="PANTHER" id="PTHR43744">
    <property type="entry name" value="ABC TRANSPORTER PERMEASE PROTEIN MG189-RELATED-RELATED"/>
    <property type="match status" value="1"/>
</dbReference>
<evidence type="ECO:0000256" key="7">
    <source>
        <dbReference type="RuleBase" id="RU363032"/>
    </source>
</evidence>
<sequence length="274" mass="31217">MYIKLRRGFLHLVLMLVGLIMLLPFLWMLSTSLKNPKEIFTYPPTWIPSEIRWENYLDALTVVPFGRYYVNSIVVALSVTFIVLITSSLAAFAFARLKFRGREIIFFTYLATLMIPFPVLLIPNFLIVREFGWYDTYAALILPPAFSAVATFLYRQAFRGIPTVLDDAARIDGASSWQIWWKVIMPNAGPVTAALGIFTFLGNWNEFLWPLVVTNRVEMRTIPVGLSSFQGQYSVQWELLMSAAVIALLPIVIIYLFAQKWIIRGITISGMGGR</sequence>
<evidence type="ECO:0000256" key="2">
    <source>
        <dbReference type="ARBA" id="ARBA00022448"/>
    </source>
</evidence>
<keyword evidence="2 7" id="KW-0813">Transport</keyword>
<dbReference type="Gene3D" id="1.10.3720.10">
    <property type="entry name" value="MetI-like"/>
    <property type="match status" value="1"/>
</dbReference>
<evidence type="ECO:0000256" key="5">
    <source>
        <dbReference type="ARBA" id="ARBA00022989"/>
    </source>
</evidence>
<evidence type="ECO:0000256" key="1">
    <source>
        <dbReference type="ARBA" id="ARBA00004651"/>
    </source>
</evidence>
<dbReference type="InterPro" id="IPR035906">
    <property type="entry name" value="MetI-like_sf"/>
</dbReference>
<proteinExistence type="inferred from homology"/>
<feature type="transmembrane region" description="Helical" evidence="7">
    <location>
        <begin position="68"/>
        <end position="94"/>
    </location>
</feature>
<evidence type="ECO:0000313" key="10">
    <source>
        <dbReference type="Proteomes" id="UP000288322"/>
    </source>
</evidence>
<feature type="transmembrane region" description="Helical" evidence="7">
    <location>
        <begin position="179"/>
        <end position="201"/>
    </location>
</feature>
<reference evidence="9 10" key="1">
    <citation type="submission" date="2018-06" db="EMBL/GenBank/DDBJ databases">
        <title>Combined omics and stable isotope probing to characterize newly discovered Mariana Back-Arc vent microbial communities.</title>
        <authorList>
            <person name="Trembath-Reichert E."/>
            <person name="Huber J.A."/>
        </authorList>
    </citation>
    <scope>NUCLEOTIDE SEQUENCE [LARGE SCALE GENOMIC DNA]</scope>
    <source>
        <strain evidence="9">MAG 151</strain>
    </source>
</reference>
<organism evidence="9 10">
    <name type="scientific">SAR324 cluster bacterium</name>
    <dbReference type="NCBI Taxonomy" id="2024889"/>
    <lineage>
        <taxon>Bacteria</taxon>
        <taxon>Deltaproteobacteria</taxon>
        <taxon>SAR324 cluster</taxon>
    </lineage>
</organism>
<name>A0A432GWK6_9DELT</name>
<evidence type="ECO:0000259" key="8">
    <source>
        <dbReference type="PROSITE" id="PS50928"/>
    </source>
</evidence>
<protein>
    <submittedName>
        <fullName evidence="9">Carbohydrate ABC transporter permease</fullName>
    </submittedName>
</protein>
<evidence type="ECO:0000256" key="6">
    <source>
        <dbReference type="ARBA" id="ARBA00023136"/>
    </source>
</evidence>
<keyword evidence="6 7" id="KW-0472">Membrane</keyword>
<feature type="transmembrane region" description="Helical" evidence="7">
    <location>
        <begin position="134"/>
        <end position="154"/>
    </location>
</feature>
<dbReference type="GO" id="GO:0005886">
    <property type="term" value="C:plasma membrane"/>
    <property type="evidence" value="ECO:0007669"/>
    <property type="project" value="UniProtKB-SubCell"/>
</dbReference>
<dbReference type="PROSITE" id="PS50928">
    <property type="entry name" value="ABC_TM1"/>
    <property type="match status" value="1"/>
</dbReference>
<feature type="transmembrane region" description="Helical" evidence="7">
    <location>
        <begin position="106"/>
        <end position="128"/>
    </location>
</feature>
<gene>
    <name evidence="9" type="ORF">DSY93_09490</name>
</gene>
<comment type="similarity">
    <text evidence="7">Belongs to the binding-protein-dependent transport system permease family.</text>
</comment>
<dbReference type="EMBL" id="QNZH01000257">
    <property type="protein sequence ID" value="RTZ87941.1"/>
    <property type="molecule type" value="Genomic_DNA"/>
</dbReference>
<accession>A0A432GWK6</accession>